<evidence type="ECO:0000259" key="11">
    <source>
        <dbReference type="PROSITE" id="PS51030"/>
    </source>
</evidence>
<dbReference type="Pfam" id="PF00104">
    <property type="entry name" value="Hormone_recep"/>
    <property type="match status" value="1"/>
</dbReference>
<gene>
    <name evidence="14" type="primary">LOC101860140</name>
</gene>
<dbReference type="GeneID" id="101860140"/>
<dbReference type="InterPro" id="IPR050274">
    <property type="entry name" value="Nuclear_hormone_rcpt_NR2"/>
</dbReference>
<dbReference type="InterPro" id="IPR035500">
    <property type="entry name" value="NHR-like_dom_sf"/>
</dbReference>
<sequence length="447" mass="50156">MGIEPTFSACAFEVSSRYTADTDRRSSGPFLQTSRPPDLQASTAPATLLIFPPIPHDIKKFCDRLLDIPCKVCGDRSSGKHYGIYSCDGCSGFFKRSIHKNRAYTCKAQGPLKGRCPVDKTHRNQCRACRLNKCFEADMNKEAVQHERGPRKPKPKPGELPGPLLVDTRGQNSQDHPIDLSVTTPCRLIPLQYHQDIAMATPPVFPDSHMLMLSGYMNRFNDLMRIQVCLVFRLPIIHGPSAFTAPLAPPLATSFHHDILQEVMARLLFTVVTWVKHIPAFITLTPGDQTMLMASAWKELFLLGVVQWGLPVDHLSQMTQRDDASTSAVDLEECETLTDLINRLREMSLDPTEMTCVKAVALFKPDVASLSDRRQVQSIQDQAQLMLNKHIQLSYPRQMIRFGRLLMLLSKMQTISAGTVERLFFRGLLATSSIEKLIGNILHGEFL</sequence>
<evidence type="ECO:0000313" key="14">
    <source>
        <dbReference type="RefSeq" id="XP_035826136.1"/>
    </source>
</evidence>
<evidence type="ECO:0000256" key="1">
    <source>
        <dbReference type="ARBA" id="ARBA00022723"/>
    </source>
</evidence>
<evidence type="ECO:0000256" key="8">
    <source>
        <dbReference type="ARBA" id="ARBA00023242"/>
    </source>
</evidence>
<dbReference type="Gene3D" id="1.10.565.10">
    <property type="entry name" value="Retinoid X Receptor"/>
    <property type="match status" value="1"/>
</dbReference>
<dbReference type="InterPro" id="IPR001723">
    <property type="entry name" value="Nuclear_hrmn_rcpt"/>
</dbReference>
<dbReference type="PANTHER" id="PTHR24083">
    <property type="entry name" value="NUCLEAR HORMONE RECEPTOR"/>
    <property type="match status" value="1"/>
</dbReference>
<dbReference type="SUPFAM" id="SSF57716">
    <property type="entry name" value="Glucocorticoid receptor-like (DNA-binding domain)"/>
    <property type="match status" value="1"/>
</dbReference>
<dbReference type="PRINTS" id="PR00047">
    <property type="entry name" value="STROIDFINGER"/>
</dbReference>
<dbReference type="SUPFAM" id="SSF48508">
    <property type="entry name" value="Nuclear receptor ligand-binding domain"/>
    <property type="match status" value="1"/>
</dbReference>
<dbReference type="Pfam" id="PF00105">
    <property type="entry name" value="zf-C4"/>
    <property type="match status" value="1"/>
</dbReference>
<comment type="subcellular location">
    <subcellularLocation>
        <location evidence="9">Nucleus</location>
    </subcellularLocation>
</comment>
<feature type="domain" description="Nuclear receptor" evidence="11">
    <location>
        <begin position="67"/>
        <end position="146"/>
    </location>
</feature>
<dbReference type="PROSITE" id="PS51843">
    <property type="entry name" value="NR_LBD"/>
    <property type="match status" value="1"/>
</dbReference>
<evidence type="ECO:0000256" key="7">
    <source>
        <dbReference type="ARBA" id="ARBA00023170"/>
    </source>
</evidence>
<keyword evidence="2 9" id="KW-0863">Zinc-finger</keyword>
<evidence type="ECO:0000256" key="10">
    <source>
        <dbReference type="SAM" id="MobiDB-lite"/>
    </source>
</evidence>
<evidence type="ECO:0000256" key="9">
    <source>
        <dbReference type="RuleBase" id="RU004334"/>
    </source>
</evidence>
<dbReference type="SMART" id="SM00430">
    <property type="entry name" value="HOLI"/>
    <property type="match status" value="1"/>
</dbReference>
<keyword evidence="13" id="KW-1185">Reference proteome</keyword>
<dbReference type="InterPro" id="IPR000536">
    <property type="entry name" value="Nucl_hrmn_rcpt_lig-bd"/>
</dbReference>
<proteinExistence type="inferred from homology"/>
<organism evidence="13 14">
    <name type="scientific">Aplysia californica</name>
    <name type="common">California sea hare</name>
    <dbReference type="NCBI Taxonomy" id="6500"/>
    <lineage>
        <taxon>Eukaryota</taxon>
        <taxon>Metazoa</taxon>
        <taxon>Spiralia</taxon>
        <taxon>Lophotrochozoa</taxon>
        <taxon>Mollusca</taxon>
        <taxon>Gastropoda</taxon>
        <taxon>Heterobranchia</taxon>
        <taxon>Euthyneura</taxon>
        <taxon>Tectipleura</taxon>
        <taxon>Aplysiida</taxon>
        <taxon>Aplysioidea</taxon>
        <taxon>Aplysiidae</taxon>
        <taxon>Aplysia</taxon>
    </lineage>
</organism>
<keyword evidence="8 9" id="KW-0539">Nucleus</keyword>
<dbReference type="PROSITE" id="PS00031">
    <property type="entry name" value="NUCLEAR_REC_DBD_1"/>
    <property type="match status" value="1"/>
</dbReference>
<evidence type="ECO:0000256" key="2">
    <source>
        <dbReference type="ARBA" id="ARBA00022771"/>
    </source>
</evidence>
<feature type="domain" description="NR LBD" evidence="12">
    <location>
        <begin position="215"/>
        <end position="445"/>
    </location>
</feature>
<evidence type="ECO:0000256" key="6">
    <source>
        <dbReference type="ARBA" id="ARBA00023163"/>
    </source>
</evidence>
<dbReference type="PROSITE" id="PS51030">
    <property type="entry name" value="NUCLEAR_REC_DBD_2"/>
    <property type="match status" value="1"/>
</dbReference>
<evidence type="ECO:0000256" key="4">
    <source>
        <dbReference type="ARBA" id="ARBA00023015"/>
    </source>
</evidence>
<name>A0ABM1VUP4_APLCA</name>
<dbReference type="SMART" id="SM00399">
    <property type="entry name" value="ZnF_C4"/>
    <property type="match status" value="1"/>
</dbReference>
<keyword evidence="4 9" id="KW-0805">Transcription regulation</keyword>
<accession>A0ABM1VUP4</accession>
<dbReference type="InterPro" id="IPR013088">
    <property type="entry name" value="Znf_NHR/GATA"/>
</dbReference>
<dbReference type="InterPro" id="IPR001628">
    <property type="entry name" value="Znf_hrmn_rcpt"/>
</dbReference>
<evidence type="ECO:0000259" key="12">
    <source>
        <dbReference type="PROSITE" id="PS51843"/>
    </source>
</evidence>
<evidence type="ECO:0000256" key="3">
    <source>
        <dbReference type="ARBA" id="ARBA00022833"/>
    </source>
</evidence>
<keyword evidence="7 9" id="KW-0675">Receptor</keyword>
<evidence type="ECO:0000256" key="5">
    <source>
        <dbReference type="ARBA" id="ARBA00023125"/>
    </source>
</evidence>
<dbReference type="CDD" id="cd07163">
    <property type="entry name" value="NR_DBD_TLX"/>
    <property type="match status" value="1"/>
</dbReference>
<dbReference type="PRINTS" id="PR00398">
    <property type="entry name" value="STRDHORMONER"/>
</dbReference>
<comment type="similarity">
    <text evidence="9">Belongs to the nuclear hormone receptor family.</text>
</comment>
<keyword evidence="5 9" id="KW-0238">DNA-binding</keyword>
<keyword evidence="6 9" id="KW-0804">Transcription</keyword>
<dbReference type="Gene3D" id="3.30.50.10">
    <property type="entry name" value="Erythroid Transcription Factor GATA-1, subunit A"/>
    <property type="match status" value="1"/>
</dbReference>
<evidence type="ECO:0000313" key="13">
    <source>
        <dbReference type="Proteomes" id="UP000694888"/>
    </source>
</evidence>
<dbReference type="Proteomes" id="UP000694888">
    <property type="component" value="Unplaced"/>
</dbReference>
<reference evidence="14" key="1">
    <citation type="submission" date="2025-08" db="UniProtKB">
        <authorList>
            <consortium name="RefSeq"/>
        </authorList>
    </citation>
    <scope>IDENTIFICATION</scope>
</reference>
<protein>
    <submittedName>
        <fullName evidence="14">Nuclear receptor subfamily 2 group E member 1</fullName>
    </submittedName>
</protein>
<feature type="region of interest" description="Disordered" evidence="10">
    <location>
        <begin position="143"/>
        <end position="174"/>
    </location>
</feature>
<keyword evidence="3 9" id="KW-0862">Zinc</keyword>
<keyword evidence="1 9" id="KW-0479">Metal-binding</keyword>
<dbReference type="RefSeq" id="XP_035826136.1">
    <property type="nucleotide sequence ID" value="XM_035970243.1"/>
</dbReference>